<dbReference type="OrthoDB" id="20282at2759"/>
<evidence type="ECO:0000313" key="3">
    <source>
        <dbReference type="EMBL" id="RAH82270.1"/>
    </source>
</evidence>
<feature type="region of interest" description="Disordered" evidence="1">
    <location>
        <begin position="32"/>
        <end position="64"/>
    </location>
</feature>
<evidence type="ECO:0000256" key="1">
    <source>
        <dbReference type="SAM" id="MobiDB-lite"/>
    </source>
</evidence>
<dbReference type="InterPro" id="IPR039146">
    <property type="entry name" value="GPANK1"/>
</dbReference>
<dbReference type="InterPro" id="IPR000467">
    <property type="entry name" value="G_patch_dom"/>
</dbReference>
<dbReference type="AlphaFoldDB" id="A0A8T8X2X2"/>
<dbReference type="GO" id="GO:0003676">
    <property type="term" value="F:nucleic acid binding"/>
    <property type="evidence" value="ECO:0007669"/>
    <property type="project" value="InterPro"/>
</dbReference>
<keyword evidence="4" id="KW-1185">Reference proteome</keyword>
<proteinExistence type="predicted"/>
<gene>
    <name evidence="3" type="ORF">BO86DRAFT_447975</name>
</gene>
<reference evidence="3 4" key="1">
    <citation type="submission" date="2018-02" db="EMBL/GenBank/DDBJ databases">
        <title>The genomes of Aspergillus section Nigri reveals drivers in fungal speciation.</title>
        <authorList>
            <consortium name="DOE Joint Genome Institute"/>
            <person name="Vesth T.C."/>
            <person name="Nybo J."/>
            <person name="Theobald S."/>
            <person name="Brandl J."/>
            <person name="Frisvad J.C."/>
            <person name="Nielsen K.F."/>
            <person name="Lyhne E.K."/>
            <person name="Kogle M.E."/>
            <person name="Kuo A."/>
            <person name="Riley R."/>
            <person name="Clum A."/>
            <person name="Nolan M."/>
            <person name="Lipzen A."/>
            <person name="Salamov A."/>
            <person name="Henrissat B."/>
            <person name="Wiebenga A."/>
            <person name="De vries R.P."/>
            <person name="Grigoriev I.V."/>
            <person name="Mortensen U.H."/>
            <person name="Andersen M.R."/>
            <person name="Baker S.E."/>
        </authorList>
    </citation>
    <scope>NUCLEOTIDE SEQUENCE [LARGE SCALE GENOMIC DNA]</scope>
    <source>
        <strain evidence="3 4">CBS 114.51</strain>
    </source>
</reference>
<evidence type="ECO:0000313" key="4">
    <source>
        <dbReference type="Proteomes" id="UP000249497"/>
    </source>
</evidence>
<protein>
    <recommendedName>
        <fullName evidence="2">G-patch domain-containing protein</fullName>
    </recommendedName>
</protein>
<name>A0A8T8X2X2_ASPJA</name>
<evidence type="ECO:0000259" key="2">
    <source>
        <dbReference type="PROSITE" id="PS50174"/>
    </source>
</evidence>
<feature type="compositionally biased region" description="Pro residues" evidence="1">
    <location>
        <begin position="125"/>
        <end position="137"/>
    </location>
</feature>
<feature type="compositionally biased region" description="Low complexity" evidence="1">
    <location>
        <begin position="141"/>
        <end position="153"/>
    </location>
</feature>
<feature type="domain" description="G-patch" evidence="2">
    <location>
        <begin position="207"/>
        <end position="256"/>
    </location>
</feature>
<dbReference type="PANTHER" id="PTHR20923">
    <property type="entry name" value="BAT4 PROTEIN-RELATED"/>
    <property type="match status" value="1"/>
</dbReference>
<feature type="compositionally biased region" description="Polar residues" evidence="1">
    <location>
        <begin position="173"/>
        <end position="182"/>
    </location>
</feature>
<dbReference type="PROSITE" id="PS50174">
    <property type="entry name" value="G_PATCH"/>
    <property type="match status" value="1"/>
</dbReference>
<dbReference type="GeneID" id="37180309"/>
<dbReference type="PANTHER" id="PTHR20923:SF1">
    <property type="entry name" value="G PATCH DOMAIN AND ANKYRIN REPEAT-CONTAINING PROTEIN 1"/>
    <property type="match status" value="1"/>
</dbReference>
<feature type="region of interest" description="Disordered" evidence="1">
    <location>
        <begin position="82"/>
        <end position="189"/>
    </location>
</feature>
<feature type="compositionally biased region" description="Low complexity" evidence="1">
    <location>
        <begin position="82"/>
        <end position="124"/>
    </location>
</feature>
<dbReference type="EMBL" id="KZ824790">
    <property type="protein sequence ID" value="RAH82270.1"/>
    <property type="molecule type" value="Genomic_DNA"/>
</dbReference>
<organism evidence="3 4">
    <name type="scientific">Aspergillus japonicus CBS 114.51</name>
    <dbReference type="NCBI Taxonomy" id="1448312"/>
    <lineage>
        <taxon>Eukaryota</taxon>
        <taxon>Fungi</taxon>
        <taxon>Dikarya</taxon>
        <taxon>Ascomycota</taxon>
        <taxon>Pezizomycotina</taxon>
        <taxon>Eurotiomycetes</taxon>
        <taxon>Eurotiomycetidae</taxon>
        <taxon>Eurotiales</taxon>
        <taxon>Aspergillaceae</taxon>
        <taxon>Aspergillus</taxon>
        <taxon>Aspergillus subgen. Circumdati</taxon>
    </lineage>
</organism>
<feature type="region of interest" description="Disordered" evidence="1">
    <location>
        <begin position="255"/>
        <end position="288"/>
    </location>
</feature>
<dbReference type="Proteomes" id="UP000249497">
    <property type="component" value="Unassembled WGS sequence"/>
</dbReference>
<dbReference type="RefSeq" id="XP_025528164.1">
    <property type="nucleotide sequence ID" value="XM_025676616.1"/>
</dbReference>
<sequence length="326" mass="35066">MSTMPADPAEEEEDYFLPLEDQRVFGAGIRRKRVPFVRSSDPDLHTTDSALRRNAAPSTETTTGATIANKYLSIVLSKSATPTPAPALTPEFTPDSTATSTTTNTSRARAASPQSAAPPSTSTPTPTPTLPPPPPSPRQDNNLNLKPNSNPNSQICEICNLPLTASSSSSSSQTKTPTAESSTRPHEASLAHQLCLTHSHPPSHLDRTRPGLRYLAAYGWDPDSRLGLGAPGREGIRAPVKGKLKVDTVGLRVTGHNADDEDAPTKRKRVVGGQEQAGGRGSGSAKIQKLNAKEVRRGQVDARKRGERLRELFYRDERVLRYLGEG</sequence>
<accession>A0A8T8X2X2</accession>